<evidence type="ECO:0000313" key="12">
    <source>
        <dbReference type="Proteomes" id="UP000027665"/>
    </source>
</evidence>
<evidence type="ECO:0000256" key="3">
    <source>
        <dbReference type="ARBA" id="ARBA00022475"/>
    </source>
</evidence>
<evidence type="ECO:0000256" key="7">
    <source>
        <dbReference type="ARBA" id="ARBA00023136"/>
    </source>
</evidence>
<name>A0A073J4X4_9BACT</name>
<dbReference type="Pfam" id="PF04290">
    <property type="entry name" value="DctQ"/>
    <property type="match status" value="1"/>
</dbReference>
<feature type="transmembrane region" description="Helical" evidence="9">
    <location>
        <begin position="89"/>
        <end position="111"/>
    </location>
</feature>
<dbReference type="Proteomes" id="UP000027665">
    <property type="component" value="Unassembled WGS sequence"/>
</dbReference>
<evidence type="ECO:0000256" key="4">
    <source>
        <dbReference type="ARBA" id="ARBA00022519"/>
    </source>
</evidence>
<dbReference type="AlphaFoldDB" id="A0A073J4X4"/>
<comment type="caution">
    <text evidence="11">The sequence shown here is derived from an EMBL/GenBank/DDBJ whole genome shotgun (WGS) entry which is preliminary data.</text>
</comment>
<evidence type="ECO:0000256" key="9">
    <source>
        <dbReference type="SAM" id="Phobius"/>
    </source>
</evidence>
<dbReference type="InterPro" id="IPR055348">
    <property type="entry name" value="DctQ"/>
</dbReference>
<dbReference type="STRING" id="2754.EH55_00920"/>
<keyword evidence="6 9" id="KW-1133">Transmembrane helix</keyword>
<feature type="transmembrane region" description="Helical" evidence="9">
    <location>
        <begin position="20"/>
        <end position="40"/>
    </location>
</feature>
<dbReference type="GO" id="GO:0005886">
    <property type="term" value="C:plasma membrane"/>
    <property type="evidence" value="ECO:0007669"/>
    <property type="project" value="UniProtKB-SubCell"/>
</dbReference>
<gene>
    <name evidence="11" type="ORF">EH55_00920</name>
</gene>
<reference evidence="11 12" key="1">
    <citation type="submission" date="2014-04" db="EMBL/GenBank/DDBJ databases">
        <title>Draft Genome Sequence of Synergistes jonesii.</title>
        <authorList>
            <person name="Coil D.A."/>
            <person name="Eisen J.A."/>
            <person name="Holland-Moritz H.E."/>
        </authorList>
    </citation>
    <scope>NUCLEOTIDE SEQUENCE [LARGE SCALE GENOMIC DNA]</scope>
    <source>
        <strain evidence="11 12">78-1</strain>
    </source>
</reference>
<dbReference type="OrthoDB" id="4964541at2"/>
<keyword evidence="3" id="KW-1003">Cell membrane</keyword>
<keyword evidence="2" id="KW-0813">Transport</keyword>
<keyword evidence="12" id="KW-1185">Reference proteome</keyword>
<feature type="transmembrane region" description="Helical" evidence="9">
    <location>
        <begin position="52"/>
        <end position="68"/>
    </location>
</feature>
<evidence type="ECO:0000256" key="6">
    <source>
        <dbReference type="ARBA" id="ARBA00022989"/>
    </source>
</evidence>
<keyword evidence="7 9" id="KW-0472">Membrane</keyword>
<proteinExistence type="inferred from homology"/>
<dbReference type="GO" id="GO:0015740">
    <property type="term" value="P:C4-dicarboxylate transport"/>
    <property type="evidence" value="ECO:0007669"/>
    <property type="project" value="TreeGrafter"/>
</dbReference>
<dbReference type="GeneID" id="90983106"/>
<dbReference type="EMBL" id="JMKI01000016">
    <property type="protein sequence ID" value="KEJ92772.1"/>
    <property type="molecule type" value="Genomic_DNA"/>
</dbReference>
<organism evidence="11 12">
    <name type="scientific">Synergistes jonesii</name>
    <dbReference type="NCBI Taxonomy" id="2754"/>
    <lineage>
        <taxon>Bacteria</taxon>
        <taxon>Thermotogati</taxon>
        <taxon>Synergistota</taxon>
        <taxon>Synergistia</taxon>
        <taxon>Synergistales</taxon>
        <taxon>Synergistaceae</taxon>
        <taxon>Synergistes</taxon>
    </lineage>
</organism>
<evidence type="ECO:0000256" key="5">
    <source>
        <dbReference type="ARBA" id="ARBA00022692"/>
    </source>
</evidence>
<evidence type="ECO:0000256" key="2">
    <source>
        <dbReference type="ARBA" id="ARBA00022448"/>
    </source>
</evidence>
<feature type="domain" description="Tripartite ATP-independent periplasmic transporters DctQ component" evidence="10">
    <location>
        <begin position="28"/>
        <end position="158"/>
    </location>
</feature>
<sequence length="168" mass="19057">MEILLKLQSMLLKFKRAVMLFVGLLLPALITLGVIFRYVLKTDLYAIEEIEVFMAIWFYFMGAAYASYKHDQITANILQTMVKNFKIRKFLAVVAAGLTVAIGFAFCYWSVDMLAYAWKNKPMTAVWKLPLIGEYAAVGVGLFLMLLYALRDFVEACRRSPDADAVGK</sequence>
<dbReference type="eggNOG" id="COG3090">
    <property type="taxonomic scope" value="Bacteria"/>
</dbReference>
<dbReference type="InterPro" id="IPR007387">
    <property type="entry name" value="TRAP_DctQ"/>
</dbReference>
<dbReference type="PANTHER" id="PTHR35011:SF2">
    <property type="entry name" value="2,3-DIKETO-L-GULONATE TRAP TRANSPORTER SMALL PERMEASE PROTEIN YIAM"/>
    <property type="match status" value="1"/>
</dbReference>
<feature type="transmembrane region" description="Helical" evidence="9">
    <location>
        <begin position="131"/>
        <end position="150"/>
    </location>
</feature>
<protein>
    <recommendedName>
        <fullName evidence="10">Tripartite ATP-independent periplasmic transporters DctQ component domain-containing protein</fullName>
    </recommendedName>
</protein>
<evidence type="ECO:0000259" key="10">
    <source>
        <dbReference type="Pfam" id="PF04290"/>
    </source>
</evidence>
<accession>A0A073J4X4</accession>
<keyword evidence="4" id="KW-0997">Cell inner membrane</keyword>
<dbReference type="GO" id="GO:0022857">
    <property type="term" value="F:transmembrane transporter activity"/>
    <property type="evidence" value="ECO:0007669"/>
    <property type="project" value="TreeGrafter"/>
</dbReference>
<comment type="subcellular location">
    <subcellularLocation>
        <location evidence="1">Cell inner membrane</location>
        <topology evidence="1">Multi-pass membrane protein</topology>
    </subcellularLocation>
</comment>
<dbReference type="PANTHER" id="PTHR35011">
    <property type="entry name" value="2,3-DIKETO-L-GULONATE TRAP TRANSPORTER SMALL PERMEASE PROTEIN YIAM"/>
    <property type="match status" value="1"/>
</dbReference>
<keyword evidence="5 9" id="KW-0812">Transmembrane</keyword>
<evidence type="ECO:0000256" key="8">
    <source>
        <dbReference type="ARBA" id="ARBA00038436"/>
    </source>
</evidence>
<evidence type="ECO:0000256" key="1">
    <source>
        <dbReference type="ARBA" id="ARBA00004429"/>
    </source>
</evidence>
<comment type="similarity">
    <text evidence="8">Belongs to the TRAP transporter small permease family.</text>
</comment>
<evidence type="ECO:0000313" key="11">
    <source>
        <dbReference type="EMBL" id="KEJ92772.1"/>
    </source>
</evidence>
<dbReference type="RefSeq" id="WP_037975066.1">
    <property type="nucleotide sequence ID" value="NZ_CAMETI010000043.1"/>
</dbReference>